<dbReference type="PRINTS" id="PR00039">
    <property type="entry name" value="HTHLYSR"/>
</dbReference>
<dbReference type="Gene3D" id="1.10.10.10">
    <property type="entry name" value="Winged helix-like DNA-binding domain superfamily/Winged helix DNA-binding domain"/>
    <property type="match status" value="1"/>
</dbReference>
<dbReference type="InterPro" id="IPR036390">
    <property type="entry name" value="WH_DNA-bd_sf"/>
</dbReference>
<dbReference type="PANTHER" id="PTHR30126:SF40">
    <property type="entry name" value="HTH-TYPE TRANSCRIPTIONAL REGULATOR GLTR"/>
    <property type="match status" value="1"/>
</dbReference>
<sequence length="304" mass="34283">MTIRHINIFLAVCEAGQNTTKAAEQLHMSQPAVSLAIHELEEYYGVALFDRIGRRLCITEAGKRFWEYASHISSMFDDMEKTLRDWGHLGVLRVGASITVGSRFLPSYVKTFLSLHPGLEIRAQVAPTEALSEKIMENELDFALVENVPRDPSLVSENYMEDHLAVICPAGGPFRQGETITVEQFRTQRFLLREKGSGTREEFDRAIEQAGFSVTPAWEAMSTTALVNAVIEGLGISVLPQRLIVSAVERGLVVSVKVEGLDFCRQFRIIYHKDKYLPAVAKAFLEHCRDFEQNYPLPRFNGLY</sequence>
<dbReference type="GO" id="GO:0000976">
    <property type="term" value="F:transcription cis-regulatory region binding"/>
    <property type="evidence" value="ECO:0007669"/>
    <property type="project" value="TreeGrafter"/>
</dbReference>
<evidence type="ECO:0000313" key="7">
    <source>
        <dbReference type="Proteomes" id="UP000824193"/>
    </source>
</evidence>
<dbReference type="PANTHER" id="PTHR30126">
    <property type="entry name" value="HTH-TYPE TRANSCRIPTIONAL REGULATOR"/>
    <property type="match status" value="1"/>
</dbReference>
<evidence type="ECO:0000256" key="1">
    <source>
        <dbReference type="ARBA" id="ARBA00009437"/>
    </source>
</evidence>
<dbReference type="GO" id="GO:0003700">
    <property type="term" value="F:DNA-binding transcription factor activity"/>
    <property type="evidence" value="ECO:0007669"/>
    <property type="project" value="InterPro"/>
</dbReference>
<evidence type="ECO:0000256" key="2">
    <source>
        <dbReference type="ARBA" id="ARBA00023015"/>
    </source>
</evidence>
<comment type="caution">
    <text evidence="6">The sequence shown here is derived from an EMBL/GenBank/DDBJ whole genome shotgun (WGS) entry which is preliminary data.</text>
</comment>
<dbReference type="Gene3D" id="3.40.190.290">
    <property type="match status" value="1"/>
</dbReference>
<evidence type="ECO:0000313" key="6">
    <source>
        <dbReference type="EMBL" id="HIX05812.1"/>
    </source>
</evidence>
<name>A0A9D1V4B3_9FIRM</name>
<keyword evidence="4" id="KW-0804">Transcription</keyword>
<keyword evidence="3" id="KW-0238">DNA-binding</keyword>
<dbReference type="PROSITE" id="PS50931">
    <property type="entry name" value="HTH_LYSR"/>
    <property type="match status" value="1"/>
</dbReference>
<feature type="domain" description="HTH lysR-type" evidence="5">
    <location>
        <begin position="1"/>
        <end position="59"/>
    </location>
</feature>
<reference evidence="6" key="1">
    <citation type="journal article" date="2021" name="PeerJ">
        <title>Extensive microbial diversity within the chicken gut microbiome revealed by metagenomics and culture.</title>
        <authorList>
            <person name="Gilroy R."/>
            <person name="Ravi A."/>
            <person name="Getino M."/>
            <person name="Pursley I."/>
            <person name="Horton D.L."/>
            <person name="Alikhan N.F."/>
            <person name="Baker D."/>
            <person name="Gharbi K."/>
            <person name="Hall N."/>
            <person name="Watson M."/>
            <person name="Adriaenssens E.M."/>
            <person name="Foster-Nyarko E."/>
            <person name="Jarju S."/>
            <person name="Secka A."/>
            <person name="Antonio M."/>
            <person name="Oren A."/>
            <person name="Chaudhuri R.R."/>
            <person name="La Ragione R."/>
            <person name="Hildebrand F."/>
            <person name="Pallen M.J."/>
        </authorList>
    </citation>
    <scope>NUCLEOTIDE SEQUENCE</scope>
    <source>
        <strain evidence="6">2239</strain>
    </source>
</reference>
<accession>A0A9D1V4B3</accession>
<keyword evidence="2" id="KW-0805">Transcription regulation</keyword>
<organism evidence="6 7">
    <name type="scientific">Candidatus Allofournierella pullicola</name>
    <dbReference type="NCBI Taxonomy" id="2838596"/>
    <lineage>
        <taxon>Bacteria</taxon>
        <taxon>Bacillati</taxon>
        <taxon>Bacillota</taxon>
        <taxon>Clostridia</taxon>
        <taxon>Eubacteriales</taxon>
        <taxon>Oscillospiraceae</taxon>
        <taxon>Allofournierella</taxon>
    </lineage>
</organism>
<dbReference type="Proteomes" id="UP000824193">
    <property type="component" value="Unassembled WGS sequence"/>
</dbReference>
<dbReference type="InterPro" id="IPR000847">
    <property type="entry name" value="LysR_HTH_N"/>
</dbReference>
<proteinExistence type="inferred from homology"/>
<gene>
    <name evidence="6" type="ORF">H9865_06890</name>
</gene>
<dbReference type="Pfam" id="PF00126">
    <property type="entry name" value="HTH_1"/>
    <property type="match status" value="1"/>
</dbReference>
<dbReference type="InterPro" id="IPR036388">
    <property type="entry name" value="WH-like_DNA-bd_sf"/>
</dbReference>
<dbReference type="FunFam" id="1.10.10.10:FF:000001">
    <property type="entry name" value="LysR family transcriptional regulator"/>
    <property type="match status" value="1"/>
</dbReference>
<reference evidence="6" key="2">
    <citation type="submission" date="2021-04" db="EMBL/GenBank/DDBJ databases">
        <authorList>
            <person name="Gilroy R."/>
        </authorList>
    </citation>
    <scope>NUCLEOTIDE SEQUENCE</scope>
    <source>
        <strain evidence="6">2239</strain>
    </source>
</reference>
<dbReference type="CDD" id="cd08420">
    <property type="entry name" value="PBP2_CysL_like"/>
    <property type="match status" value="1"/>
</dbReference>
<dbReference type="EMBL" id="DXFW01000020">
    <property type="protein sequence ID" value="HIX05812.1"/>
    <property type="molecule type" value="Genomic_DNA"/>
</dbReference>
<evidence type="ECO:0000256" key="3">
    <source>
        <dbReference type="ARBA" id="ARBA00023125"/>
    </source>
</evidence>
<dbReference type="Pfam" id="PF03466">
    <property type="entry name" value="LysR_substrate"/>
    <property type="match status" value="1"/>
</dbReference>
<protein>
    <submittedName>
        <fullName evidence="6">LysR family transcriptional regulator</fullName>
    </submittedName>
</protein>
<dbReference type="AlphaFoldDB" id="A0A9D1V4B3"/>
<evidence type="ECO:0000256" key="4">
    <source>
        <dbReference type="ARBA" id="ARBA00023163"/>
    </source>
</evidence>
<dbReference type="InterPro" id="IPR005119">
    <property type="entry name" value="LysR_subst-bd"/>
</dbReference>
<comment type="similarity">
    <text evidence="1">Belongs to the LysR transcriptional regulatory family.</text>
</comment>
<evidence type="ECO:0000259" key="5">
    <source>
        <dbReference type="PROSITE" id="PS50931"/>
    </source>
</evidence>
<dbReference type="SUPFAM" id="SSF53850">
    <property type="entry name" value="Periplasmic binding protein-like II"/>
    <property type="match status" value="1"/>
</dbReference>
<dbReference type="SUPFAM" id="SSF46785">
    <property type="entry name" value="Winged helix' DNA-binding domain"/>
    <property type="match status" value="1"/>
</dbReference>